<evidence type="ECO:0000256" key="1">
    <source>
        <dbReference type="ARBA" id="ARBA00022729"/>
    </source>
</evidence>
<evidence type="ECO:0000313" key="3">
    <source>
        <dbReference type="EMBL" id="KAK8951847.1"/>
    </source>
</evidence>
<dbReference type="Gene3D" id="1.20.58.1040">
    <property type="match status" value="1"/>
</dbReference>
<proteinExistence type="predicted"/>
<dbReference type="InterPro" id="IPR012946">
    <property type="entry name" value="X8"/>
</dbReference>
<feature type="domain" description="X8" evidence="2">
    <location>
        <begin position="165"/>
        <end position="248"/>
    </location>
</feature>
<dbReference type="PANTHER" id="PTHR31044:SF57">
    <property type="entry name" value="CARBOHYDRATE-BINDING X8 DOMAIN SUPERFAMILY PROTEIN"/>
    <property type="match status" value="1"/>
</dbReference>
<accession>A0AAP0BVQ7</accession>
<reference evidence="3 4" key="1">
    <citation type="journal article" date="2022" name="Nat. Plants">
        <title>Genomes of leafy and leafless Platanthera orchids illuminate the evolution of mycoheterotrophy.</title>
        <authorList>
            <person name="Li M.H."/>
            <person name="Liu K.W."/>
            <person name="Li Z."/>
            <person name="Lu H.C."/>
            <person name="Ye Q.L."/>
            <person name="Zhang D."/>
            <person name="Wang J.Y."/>
            <person name="Li Y.F."/>
            <person name="Zhong Z.M."/>
            <person name="Liu X."/>
            <person name="Yu X."/>
            <person name="Liu D.K."/>
            <person name="Tu X.D."/>
            <person name="Liu B."/>
            <person name="Hao Y."/>
            <person name="Liao X.Y."/>
            <person name="Jiang Y.T."/>
            <person name="Sun W.H."/>
            <person name="Chen J."/>
            <person name="Chen Y.Q."/>
            <person name="Ai Y."/>
            <person name="Zhai J.W."/>
            <person name="Wu S.S."/>
            <person name="Zhou Z."/>
            <person name="Hsiao Y.Y."/>
            <person name="Wu W.L."/>
            <person name="Chen Y.Y."/>
            <person name="Lin Y.F."/>
            <person name="Hsu J.L."/>
            <person name="Li C.Y."/>
            <person name="Wang Z.W."/>
            <person name="Zhao X."/>
            <person name="Zhong W.Y."/>
            <person name="Ma X.K."/>
            <person name="Ma L."/>
            <person name="Huang J."/>
            <person name="Chen G.Z."/>
            <person name="Huang M.Z."/>
            <person name="Huang L."/>
            <person name="Peng D.H."/>
            <person name="Luo Y.B."/>
            <person name="Zou S.Q."/>
            <person name="Chen S.P."/>
            <person name="Lan S."/>
            <person name="Tsai W.C."/>
            <person name="Van de Peer Y."/>
            <person name="Liu Z.J."/>
        </authorList>
    </citation>
    <scope>NUCLEOTIDE SEQUENCE [LARGE SCALE GENOMIC DNA]</scope>
    <source>
        <strain evidence="3">Lor287</strain>
    </source>
</reference>
<name>A0AAP0BVQ7_9ASPA</name>
<dbReference type="PANTHER" id="PTHR31044">
    <property type="entry name" value="BETA-1,3 GLUCANASE"/>
    <property type="match status" value="1"/>
</dbReference>
<dbReference type="Pfam" id="PF07983">
    <property type="entry name" value="X8"/>
    <property type="match status" value="1"/>
</dbReference>
<dbReference type="Proteomes" id="UP001418222">
    <property type="component" value="Unassembled WGS sequence"/>
</dbReference>
<dbReference type="GO" id="GO:0009506">
    <property type="term" value="C:plasmodesma"/>
    <property type="evidence" value="ECO:0007669"/>
    <property type="project" value="UniProtKB-ARBA"/>
</dbReference>
<comment type="caution">
    <text evidence="3">The sequence shown here is derived from an EMBL/GenBank/DDBJ whole genome shotgun (WGS) entry which is preliminary data.</text>
</comment>
<evidence type="ECO:0000259" key="2">
    <source>
        <dbReference type="SMART" id="SM00768"/>
    </source>
</evidence>
<sequence length="251" mass="27473">MGHARVTSDTPVSCPCHGPCTTSTIPLSDTVWDTPVSLGRVSPHDHRQPELVDDTARARHARHGLRHARVGARVTCTKNLFWPKSIPVAPTTFGVLHDHGALPRPFFFLAPELCPFPAVENSPATEKLREVKTTKSPNLKKKKAYKTSLPKDRVLACESTDPLKTWCVAKPSTKEEDLQNNIQFACSKIDCGLIQRGGPCFDPQTSISHASVVMNLYYQSAGRHSWNCYFGGSGLIVVTDPSYGACSYGSN</sequence>
<keyword evidence="4" id="KW-1185">Reference proteome</keyword>
<organism evidence="3 4">
    <name type="scientific">Platanthera zijinensis</name>
    <dbReference type="NCBI Taxonomy" id="2320716"/>
    <lineage>
        <taxon>Eukaryota</taxon>
        <taxon>Viridiplantae</taxon>
        <taxon>Streptophyta</taxon>
        <taxon>Embryophyta</taxon>
        <taxon>Tracheophyta</taxon>
        <taxon>Spermatophyta</taxon>
        <taxon>Magnoliopsida</taxon>
        <taxon>Liliopsida</taxon>
        <taxon>Asparagales</taxon>
        <taxon>Orchidaceae</taxon>
        <taxon>Orchidoideae</taxon>
        <taxon>Orchideae</taxon>
        <taxon>Orchidinae</taxon>
        <taxon>Platanthera</taxon>
    </lineage>
</organism>
<dbReference type="EMBL" id="JBBWWQ010000003">
    <property type="protein sequence ID" value="KAK8951847.1"/>
    <property type="molecule type" value="Genomic_DNA"/>
</dbReference>
<keyword evidence="1" id="KW-0732">Signal</keyword>
<evidence type="ECO:0000313" key="4">
    <source>
        <dbReference type="Proteomes" id="UP001418222"/>
    </source>
</evidence>
<protein>
    <submittedName>
        <fullName evidence="3">Glucan endo-1,3-beta-D-glucosidase</fullName>
    </submittedName>
</protein>
<gene>
    <name evidence="3" type="primary">OLE9</name>
    <name evidence="3" type="ORF">KSP39_PZI003341</name>
</gene>
<dbReference type="SMART" id="SM00768">
    <property type="entry name" value="X8"/>
    <property type="match status" value="1"/>
</dbReference>
<dbReference type="AlphaFoldDB" id="A0AAP0BVQ7"/>
<dbReference type="InterPro" id="IPR044788">
    <property type="entry name" value="X8_dom_prot"/>
</dbReference>